<keyword evidence="1" id="KW-1133">Transmembrane helix</keyword>
<sequence length="119" mass="12640">MTTKNALSSLGLGGDGDEVAAITDVEKAFGVQLNYSEATGWETAGDVFESLKRVLPTEVLVEPDLWQRFAVAISGETGADPERVSPETSLLEAGKVSGWLIALIIIVFLTITAWVTSSI</sequence>
<keyword evidence="3" id="KW-1185">Reference proteome</keyword>
<evidence type="ECO:0008006" key="4">
    <source>
        <dbReference type="Google" id="ProtNLM"/>
    </source>
</evidence>
<keyword evidence="1" id="KW-0812">Transmembrane</keyword>
<dbReference type="RefSeq" id="WP_272747538.1">
    <property type="nucleotide sequence ID" value="NZ_JAQQKX010000004.1"/>
</dbReference>
<dbReference type="Proteomes" id="UP001214854">
    <property type="component" value="Unassembled WGS sequence"/>
</dbReference>
<evidence type="ECO:0000313" key="2">
    <source>
        <dbReference type="EMBL" id="MDC7683057.1"/>
    </source>
</evidence>
<gene>
    <name evidence="2" type="ORF">PQU92_07200</name>
</gene>
<keyword evidence="1" id="KW-0472">Membrane</keyword>
<dbReference type="EMBL" id="JAQQKX010000004">
    <property type="protein sequence ID" value="MDC7683057.1"/>
    <property type="molecule type" value="Genomic_DNA"/>
</dbReference>
<reference evidence="2 3" key="1">
    <citation type="submission" date="2023-01" db="EMBL/GenBank/DDBJ databases">
        <title>Novel species of the genus Asticcacaulis isolated from rivers.</title>
        <authorList>
            <person name="Lu H."/>
        </authorList>
    </citation>
    <scope>NUCLEOTIDE SEQUENCE [LARGE SCALE GENOMIC DNA]</scope>
    <source>
        <strain evidence="2 3">BYS171W</strain>
    </source>
</reference>
<evidence type="ECO:0000256" key="1">
    <source>
        <dbReference type="SAM" id="Phobius"/>
    </source>
</evidence>
<protein>
    <recommendedName>
        <fullName evidence="4">Carrier domain-containing protein</fullName>
    </recommendedName>
</protein>
<organism evidence="2 3">
    <name type="scientific">Asticcacaulis aquaticus</name>
    <dbReference type="NCBI Taxonomy" id="2984212"/>
    <lineage>
        <taxon>Bacteria</taxon>
        <taxon>Pseudomonadati</taxon>
        <taxon>Pseudomonadota</taxon>
        <taxon>Alphaproteobacteria</taxon>
        <taxon>Caulobacterales</taxon>
        <taxon>Caulobacteraceae</taxon>
        <taxon>Asticcacaulis</taxon>
    </lineage>
</organism>
<accession>A0ABT5HSL0</accession>
<feature type="transmembrane region" description="Helical" evidence="1">
    <location>
        <begin position="96"/>
        <end position="116"/>
    </location>
</feature>
<evidence type="ECO:0000313" key="3">
    <source>
        <dbReference type="Proteomes" id="UP001214854"/>
    </source>
</evidence>
<comment type="caution">
    <text evidence="2">The sequence shown here is derived from an EMBL/GenBank/DDBJ whole genome shotgun (WGS) entry which is preliminary data.</text>
</comment>
<proteinExistence type="predicted"/>
<name>A0ABT5HSL0_9CAUL</name>